<comment type="caution">
    <text evidence="2">The sequence shown here is derived from an EMBL/GenBank/DDBJ whole genome shotgun (WGS) entry which is preliminary data.</text>
</comment>
<evidence type="ECO:0000256" key="1">
    <source>
        <dbReference type="SAM" id="MobiDB-lite"/>
    </source>
</evidence>
<reference evidence="2 3" key="1">
    <citation type="journal article" date="2013" name="Curr. Biol.">
        <title>The Genome of the Foraminiferan Reticulomyxa filosa.</title>
        <authorList>
            <person name="Glockner G."/>
            <person name="Hulsmann N."/>
            <person name="Schleicher M."/>
            <person name="Noegel A.A."/>
            <person name="Eichinger L."/>
            <person name="Gallinger C."/>
            <person name="Pawlowski J."/>
            <person name="Sierra R."/>
            <person name="Euteneuer U."/>
            <person name="Pillet L."/>
            <person name="Moustafa A."/>
            <person name="Platzer M."/>
            <person name="Groth M."/>
            <person name="Szafranski K."/>
            <person name="Schliwa M."/>
        </authorList>
    </citation>
    <scope>NUCLEOTIDE SEQUENCE [LARGE SCALE GENOMIC DNA]</scope>
</reference>
<evidence type="ECO:0000313" key="2">
    <source>
        <dbReference type="EMBL" id="ETO06689.1"/>
    </source>
</evidence>
<feature type="region of interest" description="Disordered" evidence="1">
    <location>
        <begin position="1"/>
        <end position="92"/>
    </location>
</feature>
<dbReference type="Proteomes" id="UP000023152">
    <property type="component" value="Unassembled WGS sequence"/>
</dbReference>
<protein>
    <recommendedName>
        <fullName evidence="4">RanBP2-type domain-containing protein</fullName>
    </recommendedName>
</protein>
<evidence type="ECO:0008006" key="4">
    <source>
        <dbReference type="Google" id="ProtNLM"/>
    </source>
</evidence>
<dbReference type="AlphaFoldDB" id="X6LYH8"/>
<gene>
    <name evidence="2" type="ORF">RFI_30705</name>
</gene>
<accession>X6LYH8</accession>
<proteinExistence type="predicted"/>
<sequence length="233" mass="26678">MTADENAKKPRTEEAKSSKEREEKLKRDKAALEKGRLKREKQFKSDDDDENVAQQGEGLPIDKEAIRKQYSSSSGGEERGSGGNSRPSMNRRSWRCPICTLMNDPAVSHCARSMMLPSSNGRKGSLRSLFEDDNRDNGEGRVASKVAKWSTSASRIEWQIASKIFKCINNILTHVQENEVVQRILIEEFSKLKEITEDQIWAMSKSQTRRRNRQSKNLLSIFFLSIRGYTSMW</sequence>
<dbReference type="EMBL" id="ASPP01026900">
    <property type="protein sequence ID" value="ETO06689.1"/>
    <property type="molecule type" value="Genomic_DNA"/>
</dbReference>
<feature type="compositionally biased region" description="Basic and acidic residues" evidence="1">
    <location>
        <begin position="1"/>
        <end position="45"/>
    </location>
</feature>
<keyword evidence="3" id="KW-1185">Reference proteome</keyword>
<name>X6LYH8_RETFI</name>
<evidence type="ECO:0000313" key="3">
    <source>
        <dbReference type="Proteomes" id="UP000023152"/>
    </source>
</evidence>
<organism evidence="2 3">
    <name type="scientific">Reticulomyxa filosa</name>
    <dbReference type="NCBI Taxonomy" id="46433"/>
    <lineage>
        <taxon>Eukaryota</taxon>
        <taxon>Sar</taxon>
        <taxon>Rhizaria</taxon>
        <taxon>Retaria</taxon>
        <taxon>Foraminifera</taxon>
        <taxon>Monothalamids</taxon>
        <taxon>Reticulomyxidae</taxon>
        <taxon>Reticulomyxa</taxon>
    </lineage>
</organism>